<dbReference type="OrthoDB" id="612216at2759"/>
<dbReference type="PANTHER" id="PTHR34223:SF99">
    <property type="entry name" value="OS04G0440200 PROTEIN"/>
    <property type="match status" value="1"/>
</dbReference>
<dbReference type="EMBL" id="JACEFO010001734">
    <property type="protein sequence ID" value="KAF8714803.1"/>
    <property type="molecule type" value="Genomic_DNA"/>
</dbReference>
<dbReference type="AlphaFoldDB" id="A0A835BWZ3"/>
<dbReference type="InterPro" id="IPR053197">
    <property type="entry name" value="F-box_SCFL_complex_component"/>
</dbReference>
<comment type="caution">
    <text evidence="1">The sequence shown here is derived from an EMBL/GenBank/DDBJ whole genome shotgun (WGS) entry which is preliminary data.</text>
</comment>
<protein>
    <recommendedName>
        <fullName evidence="3">F-box protein</fullName>
    </recommendedName>
</protein>
<evidence type="ECO:0008006" key="3">
    <source>
        <dbReference type="Google" id="ProtNLM"/>
    </source>
</evidence>
<keyword evidence="2" id="KW-1185">Reference proteome</keyword>
<name>A0A835BWZ3_9POAL</name>
<reference evidence="1" key="1">
    <citation type="submission" date="2020-07" db="EMBL/GenBank/DDBJ databases">
        <title>Genome sequence and genetic diversity analysis of an under-domesticated orphan crop, white fonio (Digitaria exilis).</title>
        <authorList>
            <person name="Bennetzen J.L."/>
            <person name="Chen S."/>
            <person name="Ma X."/>
            <person name="Wang X."/>
            <person name="Yssel A.E.J."/>
            <person name="Chaluvadi S.R."/>
            <person name="Johnson M."/>
            <person name="Gangashetty P."/>
            <person name="Hamidou F."/>
            <person name="Sanogo M.D."/>
            <person name="Zwaenepoel A."/>
            <person name="Wallace J."/>
            <person name="Van De Peer Y."/>
            <person name="Van Deynze A."/>
        </authorList>
    </citation>
    <scope>NUCLEOTIDE SEQUENCE</scope>
    <source>
        <tissue evidence="1">Leaves</tissue>
    </source>
</reference>
<organism evidence="1 2">
    <name type="scientific">Digitaria exilis</name>
    <dbReference type="NCBI Taxonomy" id="1010633"/>
    <lineage>
        <taxon>Eukaryota</taxon>
        <taxon>Viridiplantae</taxon>
        <taxon>Streptophyta</taxon>
        <taxon>Embryophyta</taxon>
        <taxon>Tracheophyta</taxon>
        <taxon>Spermatophyta</taxon>
        <taxon>Magnoliopsida</taxon>
        <taxon>Liliopsida</taxon>
        <taxon>Poales</taxon>
        <taxon>Poaceae</taxon>
        <taxon>PACMAD clade</taxon>
        <taxon>Panicoideae</taxon>
        <taxon>Panicodae</taxon>
        <taxon>Paniceae</taxon>
        <taxon>Anthephorinae</taxon>
        <taxon>Digitaria</taxon>
    </lineage>
</organism>
<dbReference type="PANTHER" id="PTHR34223">
    <property type="entry name" value="OS11G0201299 PROTEIN"/>
    <property type="match status" value="1"/>
</dbReference>
<proteinExistence type="predicted"/>
<sequence>MSFLMARQTVQTSVLARRWKDLWRSTPCLNIDHHEFAGGGGAALSGCSAGQSAWSKLHDFTSSLLKSHHAPVLEKFQLHVGAYHSAPAVDGWIRRGVRCRPAALEITAANQCGWLTPCLAPAVPCRLTRMSLCRVRLDAGFAKHLRSGCPVLEDLVLTGCHCAFQEVVSNTLRSLTIDCCQCASPSKVSRAVTAPALASFRLIVPRYASHDAFLVNGGCSSGLELQATITVTREDPYGGNKSMSTFRLLGSLCNVTTLELWGLRHRMDVRCLSVRIDSSNNCSFGPRYDLAHNQAICYDYNLLFYFNL</sequence>
<accession>A0A835BWZ3</accession>
<dbReference type="Proteomes" id="UP000636709">
    <property type="component" value="Unassembled WGS sequence"/>
</dbReference>
<evidence type="ECO:0000313" key="2">
    <source>
        <dbReference type="Proteomes" id="UP000636709"/>
    </source>
</evidence>
<gene>
    <name evidence="1" type="ORF">HU200_027332</name>
</gene>
<evidence type="ECO:0000313" key="1">
    <source>
        <dbReference type="EMBL" id="KAF8714803.1"/>
    </source>
</evidence>